<sequence length="503" mass="57895">MSDLLSSTVDAMNLADMNKLLFEISEDLDKAETLAMIFLCEKRVTAQEKENIKDAKTLFLCLKKKDLICCNDLSFLKELLYRIGRNDLLRDKLGVRTEEIKRIIEVSPQISPYRILLYDISQGLSKKEVEDLKYLLDLSTAKTENASILEIFLELEKVGKLHPDDLQKLKHDLETIGCKNLSRNIEDYERISEADNHRPENLPDLFEKISVQEEQVNCTAQEPFNGEQRTPQPETESDYCQPQQHSHMNLETYHLEKNPHGWCVVINNYDFKEARSQDCKYTDREGTAKDAEEITRIFNARGYITEEHRDLTAANIQKTLEMYSKKDHAEKDSFVCFILSHGGVGTVCGCDGEEVEIKRLTKYFNGQHCRSLINKPKIFFIQACQGKESHPKVDMDMDTVCTSFYEPDANGSHLPLEADFLTAFATVEDYTSLRHRENGSIYIQQLCKALTTYTNQDLIDILTSVNSDVANMLFRLWRKNVTQMPSFKSELRKKLILPPPNAM</sequence>
<evidence type="ECO:0000256" key="1">
    <source>
        <dbReference type="ARBA" id="ARBA00004123"/>
    </source>
</evidence>
<dbReference type="InterPro" id="IPR016129">
    <property type="entry name" value="Caspase_his_AS"/>
</dbReference>
<dbReference type="GO" id="GO:0032991">
    <property type="term" value="C:protein-containing complex"/>
    <property type="evidence" value="ECO:0007669"/>
    <property type="project" value="UniProtKB-ARBA"/>
</dbReference>
<evidence type="ECO:0000256" key="14">
    <source>
        <dbReference type="ARBA" id="ARBA00066479"/>
    </source>
</evidence>
<evidence type="ECO:0000256" key="12">
    <source>
        <dbReference type="ARBA" id="ARBA00023242"/>
    </source>
</evidence>
<evidence type="ECO:0000256" key="5">
    <source>
        <dbReference type="ARBA" id="ARBA00022553"/>
    </source>
</evidence>
<dbReference type="GO" id="GO:0043065">
    <property type="term" value="P:positive regulation of apoptotic process"/>
    <property type="evidence" value="ECO:0007669"/>
    <property type="project" value="UniProtKB-ARBA"/>
</dbReference>
<feature type="domain" description="DED" evidence="18">
    <location>
        <begin position="112"/>
        <end position="187"/>
    </location>
</feature>
<dbReference type="Pfam" id="PF01335">
    <property type="entry name" value="DED"/>
    <property type="match status" value="2"/>
</dbReference>
<evidence type="ECO:0000256" key="10">
    <source>
        <dbReference type="ARBA" id="ARBA00022807"/>
    </source>
</evidence>
<comment type="subcellular location">
    <subcellularLocation>
        <location evidence="2">Cytoplasm</location>
    </subcellularLocation>
    <subcellularLocation>
        <location evidence="1">Nucleus</location>
    </subcellularLocation>
</comment>
<dbReference type="PROSITE" id="PS50208">
    <property type="entry name" value="CASPASE_P20"/>
    <property type="match status" value="1"/>
</dbReference>
<dbReference type="InterPro" id="IPR015917">
    <property type="entry name" value="Pept_C14A"/>
</dbReference>
<evidence type="ECO:0000313" key="21">
    <source>
        <dbReference type="EMBL" id="AAI70159.1"/>
    </source>
</evidence>
<evidence type="ECO:0000256" key="3">
    <source>
        <dbReference type="ARBA" id="ARBA00010134"/>
    </source>
</evidence>
<evidence type="ECO:0000259" key="20">
    <source>
        <dbReference type="PROSITE" id="PS50208"/>
    </source>
</evidence>
<keyword evidence="4" id="KW-0963">Cytoplasm</keyword>
<proteinExistence type="evidence at transcript level"/>
<dbReference type="InterPro" id="IPR001875">
    <property type="entry name" value="DED_dom"/>
</dbReference>
<evidence type="ECO:0000256" key="15">
    <source>
        <dbReference type="ARBA" id="ARBA00068172"/>
    </source>
</evidence>
<dbReference type="Gene3D" id="1.10.533.10">
    <property type="entry name" value="Death Domain, Fas"/>
    <property type="match status" value="2"/>
</dbReference>
<evidence type="ECO:0000256" key="4">
    <source>
        <dbReference type="ARBA" id="ARBA00022490"/>
    </source>
</evidence>
<dbReference type="PANTHER" id="PTHR48169:SF4">
    <property type="entry name" value="CASPASE-8"/>
    <property type="match status" value="1"/>
</dbReference>
<dbReference type="GO" id="GO:0005737">
    <property type="term" value="C:cytoplasm"/>
    <property type="evidence" value="ECO:0007669"/>
    <property type="project" value="UniProtKB-SubCell"/>
</dbReference>
<dbReference type="SMART" id="SM00115">
    <property type="entry name" value="CASc"/>
    <property type="match status" value="1"/>
</dbReference>
<dbReference type="Gene3D" id="3.40.50.1460">
    <property type="match status" value="1"/>
</dbReference>
<dbReference type="InterPro" id="IPR033170">
    <property type="entry name" value="Caspase-8_DED1"/>
</dbReference>
<dbReference type="GO" id="GO:0004197">
    <property type="term" value="F:cysteine-type endopeptidase activity"/>
    <property type="evidence" value="ECO:0007669"/>
    <property type="project" value="InterPro"/>
</dbReference>
<keyword evidence="7" id="KW-0053">Apoptosis</keyword>
<dbReference type="CDD" id="cd08334">
    <property type="entry name" value="DED_Caspase_8_10_r2"/>
    <property type="match status" value="1"/>
</dbReference>
<evidence type="ECO:0000259" key="18">
    <source>
        <dbReference type="PROSITE" id="PS50168"/>
    </source>
</evidence>
<evidence type="ECO:0000256" key="9">
    <source>
        <dbReference type="ARBA" id="ARBA00022801"/>
    </source>
</evidence>
<dbReference type="CDD" id="cd00032">
    <property type="entry name" value="CASc"/>
    <property type="match status" value="1"/>
</dbReference>
<keyword evidence="9" id="KW-0378">Hydrolase</keyword>
<dbReference type="InterPro" id="IPR011029">
    <property type="entry name" value="DEATH-like_dom_sf"/>
</dbReference>
<dbReference type="InterPro" id="IPR002138">
    <property type="entry name" value="Pept_C14_p10"/>
</dbReference>
<dbReference type="SUPFAM" id="SSF47986">
    <property type="entry name" value="DEATH domain"/>
    <property type="match status" value="2"/>
</dbReference>
<dbReference type="PROSITE" id="PS01122">
    <property type="entry name" value="CASPASE_CYS"/>
    <property type="match status" value="1"/>
</dbReference>
<dbReference type="GO" id="GO:0006915">
    <property type="term" value="P:apoptotic process"/>
    <property type="evidence" value="ECO:0007669"/>
    <property type="project" value="UniProtKB-KW"/>
</dbReference>
<dbReference type="GO" id="GO:0006508">
    <property type="term" value="P:proteolysis"/>
    <property type="evidence" value="ECO:0007669"/>
    <property type="project" value="UniProtKB-KW"/>
</dbReference>
<evidence type="ECO:0000256" key="11">
    <source>
        <dbReference type="ARBA" id="ARBA00023145"/>
    </source>
</evidence>
<dbReference type="InterPro" id="IPR033139">
    <property type="entry name" value="Caspase_cys_AS"/>
</dbReference>
<dbReference type="GO" id="GO:0051604">
    <property type="term" value="P:protein maturation"/>
    <property type="evidence" value="ECO:0007669"/>
    <property type="project" value="UniProtKB-ARBA"/>
</dbReference>
<gene>
    <name evidence="21" type="primary">casp8-A</name>
</gene>
<dbReference type="PROSITE" id="PS50168">
    <property type="entry name" value="DED"/>
    <property type="match status" value="2"/>
</dbReference>
<comment type="similarity">
    <text evidence="3 16">Belongs to the peptidase C14A family.</text>
</comment>
<evidence type="ECO:0000259" key="19">
    <source>
        <dbReference type="PROSITE" id="PS50207"/>
    </source>
</evidence>
<keyword evidence="12" id="KW-0539">Nucleus</keyword>
<dbReference type="EC" id="3.4.22.61" evidence="14"/>
<dbReference type="PRINTS" id="PR00376">
    <property type="entry name" value="IL1BCENZYME"/>
</dbReference>
<dbReference type="FunFam" id="1.10.533.10:FF:000016">
    <property type="entry name" value="CASP8 and FADD-like apoptosis regulator"/>
    <property type="match status" value="1"/>
</dbReference>
<organism evidence="21">
    <name type="scientific">Xenopus laevis</name>
    <name type="common">African clawed frog</name>
    <dbReference type="NCBI Taxonomy" id="8355"/>
    <lineage>
        <taxon>Eukaryota</taxon>
        <taxon>Metazoa</taxon>
        <taxon>Chordata</taxon>
        <taxon>Craniata</taxon>
        <taxon>Vertebrata</taxon>
        <taxon>Euteleostomi</taxon>
        <taxon>Amphibia</taxon>
        <taxon>Batrachia</taxon>
        <taxon>Anura</taxon>
        <taxon>Pipoidea</taxon>
        <taxon>Pipidae</taxon>
        <taxon>Xenopodinae</taxon>
        <taxon>Xenopus</taxon>
        <taxon>Xenopus</taxon>
    </lineage>
</organism>
<comment type="catalytic activity">
    <reaction evidence="13">
        <text>Strict requirement for Asp at position P1 and has a preferred cleavage sequence of (Leu/Asp/Val)-Glu-Thr-Asp-|-(Gly/Ser/Ala).</text>
        <dbReference type="EC" id="3.4.22.61"/>
    </reaction>
</comment>
<keyword evidence="6" id="KW-0645">Protease</keyword>
<keyword evidence="5" id="KW-0597">Phosphoprotein</keyword>
<reference evidence="21" key="1">
    <citation type="submission" date="2008-11" db="EMBL/GenBank/DDBJ databases">
        <authorList>
            <consortium name="NIH - Xenopus Gene Collection (XGC) project"/>
        </authorList>
    </citation>
    <scope>NUCLEOTIDE SEQUENCE [LARGE SCALE MRNA]</scope>
    <source>
        <tissue evidence="21">Oocytes</tissue>
    </source>
</reference>
<evidence type="ECO:0000256" key="7">
    <source>
        <dbReference type="ARBA" id="ARBA00022703"/>
    </source>
</evidence>
<name>B7ZRG5_XENLA</name>
<dbReference type="GO" id="GO:0005634">
    <property type="term" value="C:nucleus"/>
    <property type="evidence" value="ECO:0007669"/>
    <property type="project" value="UniProtKB-SubCell"/>
</dbReference>
<evidence type="ECO:0000256" key="17">
    <source>
        <dbReference type="SAM" id="MobiDB-lite"/>
    </source>
</evidence>
<dbReference type="InterPro" id="IPR001309">
    <property type="entry name" value="Pept_C14_p20"/>
</dbReference>
<dbReference type="InterPro" id="IPR029030">
    <property type="entry name" value="Caspase-like_dom_sf"/>
</dbReference>
<dbReference type="GO" id="GO:0005886">
    <property type="term" value="C:plasma membrane"/>
    <property type="evidence" value="ECO:0007669"/>
    <property type="project" value="UniProtKB-ARBA"/>
</dbReference>
<dbReference type="PANTHER" id="PTHR48169">
    <property type="entry name" value="DED DOMAIN-CONTAINING PROTEIN"/>
    <property type="match status" value="1"/>
</dbReference>
<dbReference type="InterPro" id="IPR011600">
    <property type="entry name" value="Pept_C14_caspase"/>
</dbReference>
<keyword evidence="10" id="KW-0788">Thiol protease</keyword>
<feature type="domain" description="Caspase family p10" evidence="19">
    <location>
        <begin position="414"/>
        <end position="499"/>
    </location>
</feature>
<dbReference type="CDD" id="cd08333">
    <property type="entry name" value="DED_Caspase_8_r1"/>
    <property type="match status" value="1"/>
</dbReference>
<evidence type="ECO:0000256" key="16">
    <source>
        <dbReference type="RuleBase" id="RU003971"/>
    </source>
</evidence>
<dbReference type="PROSITE" id="PS01121">
    <property type="entry name" value="CASPASE_HIS"/>
    <property type="match status" value="1"/>
</dbReference>
<dbReference type="Pfam" id="PF00656">
    <property type="entry name" value="Peptidase_C14"/>
    <property type="match status" value="1"/>
</dbReference>
<feature type="domain" description="Caspase family p20" evidence="20">
    <location>
        <begin position="259"/>
        <end position="388"/>
    </location>
</feature>
<keyword evidence="8" id="KW-0677">Repeat</keyword>
<dbReference type="PROSITE" id="PS50207">
    <property type="entry name" value="CASPASE_P10"/>
    <property type="match status" value="1"/>
</dbReference>
<evidence type="ECO:0000256" key="13">
    <source>
        <dbReference type="ARBA" id="ARBA00051626"/>
    </source>
</evidence>
<feature type="domain" description="DED" evidence="18">
    <location>
        <begin position="16"/>
        <end position="94"/>
    </location>
</feature>
<keyword evidence="11" id="KW-0865">Zymogen</keyword>
<dbReference type="AlphaFoldDB" id="B7ZRG5"/>
<evidence type="ECO:0000256" key="6">
    <source>
        <dbReference type="ARBA" id="ARBA00022670"/>
    </source>
</evidence>
<evidence type="ECO:0000256" key="2">
    <source>
        <dbReference type="ARBA" id="ARBA00004496"/>
    </source>
</evidence>
<dbReference type="SMART" id="SM00031">
    <property type="entry name" value="DED"/>
    <property type="match status" value="2"/>
</dbReference>
<dbReference type="SUPFAM" id="SSF52129">
    <property type="entry name" value="Caspase-like"/>
    <property type="match status" value="1"/>
</dbReference>
<dbReference type="EMBL" id="BC170159">
    <property type="protein sequence ID" value="AAI70159.1"/>
    <property type="molecule type" value="mRNA"/>
</dbReference>
<feature type="region of interest" description="Disordered" evidence="17">
    <location>
        <begin position="221"/>
        <end position="243"/>
    </location>
</feature>
<evidence type="ECO:0000256" key="8">
    <source>
        <dbReference type="ARBA" id="ARBA00022737"/>
    </source>
</evidence>
<dbReference type="FunFam" id="3.40.50.1460:FF:000008">
    <property type="entry name" value="caspase-8 isoform X1"/>
    <property type="match status" value="1"/>
</dbReference>
<accession>B7ZRG5</accession>
<protein>
    <recommendedName>
        <fullName evidence="15">Caspase-8</fullName>
        <ecNumber evidence="14">3.4.22.61</ecNumber>
    </recommendedName>
</protein>